<name>A0A560GR35_9PROT</name>
<reference evidence="8 9" key="1">
    <citation type="submission" date="2019-06" db="EMBL/GenBank/DDBJ databases">
        <title>Genomic Encyclopedia of Type Strains, Phase IV (KMG-V): Genome sequencing to study the core and pangenomes of soil and plant-associated prokaryotes.</title>
        <authorList>
            <person name="Whitman W."/>
        </authorList>
    </citation>
    <scope>NUCLEOTIDE SEQUENCE [LARGE SCALE GENOMIC DNA]</scope>
    <source>
        <strain evidence="8 9">BR 11622</strain>
    </source>
</reference>
<dbReference type="InterPro" id="IPR017871">
    <property type="entry name" value="ABC_transporter-like_CS"/>
</dbReference>
<evidence type="ECO:0000256" key="6">
    <source>
        <dbReference type="ARBA" id="ARBA00023136"/>
    </source>
</evidence>
<dbReference type="InterPro" id="IPR050086">
    <property type="entry name" value="MetN_ABC_transporter-like"/>
</dbReference>
<dbReference type="OrthoDB" id="9802264at2"/>
<keyword evidence="2" id="KW-1003">Cell membrane</keyword>
<dbReference type="AlphaFoldDB" id="A0A560GR35"/>
<sequence>MDAPLPANGMDQGEPLMRAEGIGMAFHGHAALADVRFQIHAGELVAVLGPSGAGKTTLFRCLAGLARPDRGCVRVDGQDMTRATGGNRRRMARGIALVFQQFNLVGRLTALDNVLAGRLGHVPAWRGWLRRFSRADRLLALECLDRVGLLAKAGQRADSLSGGQQQRVAIARALAQRPRLILADEPVASLDPATAAGVLDLLRGIARTDGVGVVCSLHQVDLARAAADRIVGLADGRVVVDLPAASFDTAAAARLYSTP</sequence>
<keyword evidence="5" id="KW-1278">Translocase</keyword>
<dbReference type="GO" id="GO:0015416">
    <property type="term" value="F:ABC-type phosphonate transporter activity"/>
    <property type="evidence" value="ECO:0007669"/>
    <property type="project" value="InterPro"/>
</dbReference>
<dbReference type="Gene3D" id="3.40.50.300">
    <property type="entry name" value="P-loop containing nucleotide triphosphate hydrolases"/>
    <property type="match status" value="1"/>
</dbReference>
<dbReference type="CDD" id="cd03256">
    <property type="entry name" value="ABC_PhnC_transporter"/>
    <property type="match status" value="1"/>
</dbReference>
<evidence type="ECO:0000256" key="2">
    <source>
        <dbReference type="ARBA" id="ARBA00022475"/>
    </source>
</evidence>
<evidence type="ECO:0000256" key="1">
    <source>
        <dbReference type="ARBA" id="ARBA00022448"/>
    </source>
</evidence>
<dbReference type="NCBIfam" id="TIGR02315">
    <property type="entry name" value="ABC_phnC"/>
    <property type="match status" value="1"/>
</dbReference>
<gene>
    <name evidence="8" type="ORF">FBZ90_11748</name>
</gene>
<dbReference type="PANTHER" id="PTHR43166">
    <property type="entry name" value="AMINO ACID IMPORT ATP-BINDING PROTEIN"/>
    <property type="match status" value="1"/>
</dbReference>
<dbReference type="PANTHER" id="PTHR43166:SF6">
    <property type="entry name" value="PHOSPHONATES IMPORT ATP-BINDING PROTEIN PHNC"/>
    <property type="match status" value="1"/>
</dbReference>
<feature type="domain" description="ABC transporter" evidence="7">
    <location>
        <begin position="17"/>
        <end position="259"/>
    </location>
</feature>
<dbReference type="PROSITE" id="PS00211">
    <property type="entry name" value="ABC_TRANSPORTER_1"/>
    <property type="match status" value="1"/>
</dbReference>
<keyword evidence="1" id="KW-0813">Transport</keyword>
<dbReference type="PROSITE" id="PS50893">
    <property type="entry name" value="ABC_TRANSPORTER_2"/>
    <property type="match status" value="1"/>
</dbReference>
<dbReference type="GO" id="GO:0005524">
    <property type="term" value="F:ATP binding"/>
    <property type="evidence" value="ECO:0007669"/>
    <property type="project" value="UniProtKB-KW"/>
</dbReference>
<protein>
    <submittedName>
        <fullName evidence="8">Phosphonate transport system ATP-binding protein</fullName>
    </submittedName>
</protein>
<keyword evidence="6" id="KW-0472">Membrane</keyword>
<keyword evidence="4 8" id="KW-0067">ATP-binding</keyword>
<keyword evidence="9" id="KW-1185">Reference proteome</keyword>
<dbReference type="GO" id="GO:0016887">
    <property type="term" value="F:ATP hydrolysis activity"/>
    <property type="evidence" value="ECO:0007669"/>
    <property type="project" value="InterPro"/>
</dbReference>
<dbReference type="Pfam" id="PF00005">
    <property type="entry name" value="ABC_tran"/>
    <property type="match status" value="1"/>
</dbReference>
<evidence type="ECO:0000259" key="7">
    <source>
        <dbReference type="PROSITE" id="PS50893"/>
    </source>
</evidence>
<dbReference type="Proteomes" id="UP000315751">
    <property type="component" value="Unassembled WGS sequence"/>
</dbReference>
<dbReference type="InterPro" id="IPR003593">
    <property type="entry name" value="AAA+_ATPase"/>
</dbReference>
<evidence type="ECO:0000256" key="3">
    <source>
        <dbReference type="ARBA" id="ARBA00022741"/>
    </source>
</evidence>
<dbReference type="SMART" id="SM00382">
    <property type="entry name" value="AAA"/>
    <property type="match status" value="1"/>
</dbReference>
<dbReference type="SUPFAM" id="SSF52540">
    <property type="entry name" value="P-loop containing nucleoside triphosphate hydrolases"/>
    <property type="match status" value="1"/>
</dbReference>
<organism evidence="8 9">
    <name type="scientific">Nitrospirillum amazonense</name>
    <dbReference type="NCBI Taxonomy" id="28077"/>
    <lineage>
        <taxon>Bacteria</taxon>
        <taxon>Pseudomonadati</taxon>
        <taxon>Pseudomonadota</taxon>
        <taxon>Alphaproteobacteria</taxon>
        <taxon>Rhodospirillales</taxon>
        <taxon>Azospirillaceae</taxon>
        <taxon>Nitrospirillum</taxon>
    </lineage>
</organism>
<evidence type="ECO:0000256" key="4">
    <source>
        <dbReference type="ARBA" id="ARBA00022840"/>
    </source>
</evidence>
<dbReference type="GO" id="GO:0016020">
    <property type="term" value="C:membrane"/>
    <property type="evidence" value="ECO:0007669"/>
    <property type="project" value="InterPro"/>
</dbReference>
<dbReference type="EMBL" id="VITR01000017">
    <property type="protein sequence ID" value="TWB36487.1"/>
    <property type="molecule type" value="Genomic_DNA"/>
</dbReference>
<comment type="caution">
    <text evidence="8">The sequence shown here is derived from an EMBL/GenBank/DDBJ whole genome shotgun (WGS) entry which is preliminary data.</text>
</comment>
<evidence type="ECO:0000256" key="5">
    <source>
        <dbReference type="ARBA" id="ARBA00022967"/>
    </source>
</evidence>
<proteinExistence type="predicted"/>
<accession>A0A560GR35</accession>
<dbReference type="RefSeq" id="WP_145735420.1">
    <property type="nucleotide sequence ID" value="NZ_VITR01000017.1"/>
</dbReference>
<dbReference type="InterPro" id="IPR003439">
    <property type="entry name" value="ABC_transporter-like_ATP-bd"/>
</dbReference>
<dbReference type="InterPro" id="IPR012693">
    <property type="entry name" value="ABC_transpr_PhnC"/>
</dbReference>
<dbReference type="InterPro" id="IPR027417">
    <property type="entry name" value="P-loop_NTPase"/>
</dbReference>
<keyword evidence="3" id="KW-0547">Nucleotide-binding</keyword>
<evidence type="ECO:0000313" key="8">
    <source>
        <dbReference type="EMBL" id="TWB36487.1"/>
    </source>
</evidence>
<evidence type="ECO:0000313" key="9">
    <source>
        <dbReference type="Proteomes" id="UP000315751"/>
    </source>
</evidence>